<dbReference type="AlphaFoldDB" id="A0A7G2CDA2"/>
<feature type="compositionally biased region" description="Acidic residues" evidence="1">
    <location>
        <begin position="341"/>
        <end position="355"/>
    </location>
</feature>
<feature type="compositionally biased region" description="Basic and acidic residues" evidence="1">
    <location>
        <begin position="322"/>
        <end position="340"/>
    </location>
</feature>
<protein>
    <submittedName>
        <fullName evidence="2">Uncharacterized protein</fullName>
    </submittedName>
</protein>
<keyword evidence="3" id="KW-1185">Reference proteome</keyword>
<feature type="compositionally biased region" description="Acidic residues" evidence="1">
    <location>
        <begin position="303"/>
        <end position="321"/>
    </location>
</feature>
<proteinExistence type="predicted"/>
<reference evidence="2 3" key="1">
    <citation type="submission" date="2020-08" db="EMBL/GenBank/DDBJ databases">
        <authorList>
            <person name="Newling K."/>
            <person name="Davey J."/>
            <person name="Forrester S."/>
        </authorList>
    </citation>
    <scope>NUCLEOTIDE SEQUENCE [LARGE SCALE GENOMIC DNA]</scope>
    <source>
        <strain evidence="3">Crithidia deanei Carvalho (ATCC PRA-265)</strain>
    </source>
</reference>
<dbReference type="EMBL" id="LR877150">
    <property type="protein sequence ID" value="CAD2216112.1"/>
    <property type="molecule type" value="Genomic_DNA"/>
</dbReference>
<evidence type="ECO:0000256" key="1">
    <source>
        <dbReference type="SAM" id="MobiDB-lite"/>
    </source>
</evidence>
<dbReference type="Proteomes" id="UP000515908">
    <property type="component" value="Chromosome 06"/>
</dbReference>
<organism evidence="2 3">
    <name type="scientific">Angomonas deanei</name>
    <dbReference type="NCBI Taxonomy" id="59799"/>
    <lineage>
        <taxon>Eukaryota</taxon>
        <taxon>Discoba</taxon>
        <taxon>Euglenozoa</taxon>
        <taxon>Kinetoplastea</taxon>
        <taxon>Metakinetoplastina</taxon>
        <taxon>Trypanosomatida</taxon>
        <taxon>Trypanosomatidae</taxon>
        <taxon>Strigomonadinae</taxon>
        <taxon>Angomonas</taxon>
    </lineage>
</organism>
<name>A0A7G2CDA2_9TRYP</name>
<accession>A0A7G2CDA2</accession>
<evidence type="ECO:0000313" key="2">
    <source>
        <dbReference type="EMBL" id="CAD2216112.1"/>
    </source>
</evidence>
<evidence type="ECO:0000313" key="3">
    <source>
        <dbReference type="Proteomes" id="UP000515908"/>
    </source>
</evidence>
<feature type="region of interest" description="Disordered" evidence="1">
    <location>
        <begin position="296"/>
        <end position="355"/>
    </location>
</feature>
<sequence>MSRLDKRHYQDNIIGSEDDQLRAHLYAFSNTRPTYKVVFSPASPIIIFKTKLNNEEQSALTSGTAYNPCKAWNSLAELLFTHHPNRIHAMYLLDLASWMHQTTEPLEEAEAQLRASSLGEVLRQTSNVVAKLNPANAHLLAAAASCLLALKFVLVGEKIHGHGDHRYVQQLLLVSPSSVALLRELTESAKGLRRTPEELAYPKPRVCVLVSEGSDPSELQEWLQSCDGSLFESTEVCFYNNTNPDTSLFHRLAVLTGHPIPSPEGSELDSHTRYATKRVYQIDFVLSKQTKTVEQIATRYPLEDEDDSNDENEEEEEEGEVHEDNCGCGDHHHHENHNHNEEEDDDNNNNEEEDAVPPTIITGISSLLHIKDTVQVLIEGRVLDPANHLVATTEGCVHAAGLGDLLDGGKYTRDATVTFSATVARDATGKTFLEVSEARFMTKKEVKQSYTVGESLQELPLSYLFSSYVLPYRCRARPGSQVRPHS</sequence>
<gene>
    <name evidence="2" type="ORF">ADEAN_000357300</name>
</gene>
<dbReference type="VEuPathDB" id="TriTrypDB:ADEAN_000357300"/>